<feature type="binding site" evidence="3">
    <location>
        <begin position="255"/>
        <end position="260"/>
    </location>
    <ligand>
        <name>Mo-bis(molybdopterin guanine dinucleotide)</name>
        <dbReference type="ChEBI" id="CHEBI:60539"/>
    </ligand>
</feature>
<evidence type="ECO:0000313" key="5">
    <source>
        <dbReference type="EMBL" id="TXS96801.1"/>
    </source>
</evidence>
<dbReference type="GO" id="GO:0005737">
    <property type="term" value="C:cytoplasm"/>
    <property type="evidence" value="ECO:0007669"/>
    <property type="project" value="UniProtKB-SubCell"/>
</dbReference>
<dbReference type="AlphaFoldDB" id="A0A5C9ABS5"/>
<comment type="similarity">
    <text evidence="3">Belongs to the FdhD family.</text>
</comment>
<dbReference type="Pfam" id="PF02634">
    <property type="entry name" value="FdhD-NarQ"/>
    <property type="match status" value="1"/>
</dbReference>
<gene>
    <name evidence="3 5" type="primary">fdhD</name>
    <name evidence="5" type="ORF">FV139_03270</name>
</gene>
<keyword evidence="2 3" id="KW-0501">Molybdenum cofactor biosynthesis</keyword>
<sequence length="280" mass="29760">MGQGAHAGGSALTATVDVREHHASDRRLGEDQIAQEMPVALVYNGVSHAVMMATPSELEAFALGFSLTEGIISKPEELYSCDVQARDRGISLELEIAAERMAGLRERRRNLAGRTGCGLCGAESLAQAMGPVAQVTAPVLTDAAVQKALGQLQSFQPLQAETGATHAAAWCRLDGTIEKVSEDVGRHNALDKLVGFLARHGRLGSDGFALISSRASYEMVHKSCAVGIGALVAVSAPTSLAIEEARQSGQLLIGFARQGRHVIYNGFRTAEGRQRREDEE</sequence>
<evidence type="ECO:0000313" key="6">
    <source>
        <dbReference type="Proteomes" id="UP000321039"/>
    </source>
</evidence>
<dbReference type="Gene3D" id="3.10.20.10">
    <property type="match status" value="1"/>
</dbReference>
<dbReference type="Proteomes" id="UP000321039">
    <property type="component" value="Unassembled WGS sequence"/>
</dbReference>
<dbReference type="GO" id="GO:0097163">
    <property type="term" value="F:sulfur carrier activity"/>
    <property type="evidence" value="ECO:0007669"/>
    <property type="project" value="UniProtKB-UniRule"/>
</dbReference>
<proteinExistence type="inferred from homology"/>
<evidence type="ECO:0000256" key="1">
    <source>
        <dbReference type="ARBA" id="ARBA00022490"/>
    </source>
</evidence>
<dbReference type="SUPFAM" id="SSF53927">
    <property type="entry name" value="Cytidine deaminase-like"/>
    <property type="match status" value="1"/>
</dbReference>
<dbReference type="PANTHER" id="PTHR30592">
    <property type="entry name" value="FORMATE DEHYDROGENASE"/>
    <property type="match status" value="1"/>
</dbReference>
<comment type="subcellular location">
    <subcellularLocation>
        <location evidence="3">Cytoplasm</location>
    </subcellularLocation>
</comment>
<dbReference type="HAMAP" id="MF_00187">
    <property type="entry name" value="FdhD"/>
    <property type="match status" value="1"/>
</dbReference>
<protein>
    <recommendedName>
        <fullName evidence="3">Sulfur carrier protein FdhD</fullName>
    </recommendedName>
</protein>
<keyword evidence="1 3" id="KW-0963">Cytoplasm</keyword>
<accession>A0A5C9ABS5</accession>
<keyword evidence="5" id="KW-0808">Transferase</keyword>
<dbReference type="PANTHER" id="PTHR30592:SF1">
    <property type="entry name" value="SULFUR CARRIER PROTEIN FDHD"/>
    <property type="match status" value="1"/>
</dbReference>
<dbReference type="GO" id="GO:0016783">
    <property type="term" value="F:sulfurtransferase activity"/>
    <property type="evidence" value="ECO:0007669"/>
    <property type="project" value="InterPro"/>
</dbReference>
<reference evidence="5 6" key="1">
    <citation type="submission" date="2019-08" db="EMBL/GenBank/DDBJ databases">
        <title>Parahaliea maris sp. nov., isolated from the surface seawater.</title>
        <authorList>
            <person name="Liu Y."/>
        </authorList>
    </citation>
    <scope>NUCLEOTIDE SEQUENCE [LARGE SCALE GENOMIC DNA]</scope>
    <source>
        <strain evidence="5 6">HSLHS9</strain>
    </source>
</reference>
<feature type="region of interest" description="Disordered" evidence="4">
    <location>
        <begin position="1"/>
        <end position="24"/>
    </location>
</feature>
<dbReference type="Gene3D" id="3.40.140.10">
    <property type="entry name" value="Cytidine Deaminase, domain 2"/>
    <property type="match status" value="1"/>
</dbReference>
<dbReference type="GO" id="GO:0006777">
    <property type="term" value="P:Mo-molybdopterin cofactor biosynthetic process"/>
    <property type="evidence" value="ECO:0007669"/>
    <property type="project" value="UniProtKB-UniRule"/>
</dbReference>
<name>A0A5C9ABS5_9GAMM</name>
<evidence type="ECO:0000256" key="4">
    <source>
        <dbReference type="SAM" id="MobiDB-lite"/>
    </source>
</evidence>
<dbReference type="InterPro" id="IPR003786">
    <property type="entry name" value="FdhD"/>
</dbReference>
<evidence type="ECO:0000256" key="2">
    <source>
        <dbReference type="ARBA" id="ARBA00023150"/>
    </source>
</evidence>
<feature type="active site" description="Cysteine persulfide intermediate" evidence="3">
    <location>
        <position position="117"/>
    </location>
</feature>
<organism evidence="5 6">
    <name type="scientific">Parahaliea maris</name>
    <dbReference type="NCBI Taxonomy" id="2716870"/>
    <lineage>
        <taxon>Bacteria</taxon>
        <taxon>Pseudomonadati</taxon>
        <taxon>Pseudomonadota</taxon>
        <taxon>Gammaproteobacteria</taxon>
        <taxon>Cellvibrionales</taxon>
        <taxon>Halieaceae</taxon>
        <taxon>Parahaliea</taxon>
    </lineage>
</organism>
<dbReference type="InterPro" id="IPR016193">
    <property type="entry name" value="Cytidine_deaminase-like"/>
</dbReference>
<keyword evidence="6" id="KW-1185">Reference proteome</keyword>
<comment type="caution">
    <text evidence="5">The sequence shown here is derived from an EMBL/GenBank/DDBJ whole genome shotgun (WGS) entry which is preliminary data.</text>
</comment>
<dbReference type="NCBIfam" id="TIGR00129">
    <property type="entry name" value="fdhD_narQ"/>
    <property type="match status" value="1"/>
</dbReference>
<dbReference type="PIRSF" id="PIRSF015626">
    <property type="entry name" value="FdhD"/>
    <property type="match status" value="1"/>
</dbReference>
<comment type="function">
    <text evidence="3">Required for formate dehydrogenase (FDH) activity. Acts as a sulfur carrier protein that transfers sulfur from IscS to the molybdenum cofactor prior to its insertion into FDH.</text>
</comment>
<evidence type="ECO:0000256" key="3">
    <source>
        <dbReference type="HAMAP-Rule" id="MF_00187"/>
    </source>
</evidence>
<dbReference type="EMBL" id="VRZA01000001">
    <property type="protein sequence ID" value="TXS96801.1"/>
    <property type="molecule type" value="Genomic_DNA"/>
</dbReference>